<dbReference type="Gene3D" id="3.40.720.10">
    <property type="entry name" value="Alkaline Phosphatase, subunit A"/>
    <property type="match status" value="1"/>
</dbReference>
<reference evidence="5 6" key="1">
    <citation type="submission" date="2015-07" db="EMBL/GenBank/DDBJ databases">
        <authorList>
            <person name="Noorani M."/>
        </authorList>
    </citation>
    <scope>NUCLEOTIDE SEQUENCE [LARGE SCALE GENOMIC DNA]</scope>
    <source>
        <strain evidence="5 6">CECT 5088</strain>
    </source>
</reference>
<feature type="compositionally biased region" description="Acidic residues" evidence="3">
    <location>
        <begin position="528"/>
        <end position="537"/>
    </location>
</feature>
<dbReference type="SUPFAM" id="SSF53649">
    <property type="entry name" value="Alkaline phosphatase-like"/>
    <property type="match status" value="1"/>
</dbReference>
<keyword evidence="2 5" id="KW-0378">Hydrolase</keyword>
<sequence length="550" mass="62248">MAKNALFIMCDQLRWDYLSCTGHPHLRTPNIDRLARRGVLFDRCYVQSPICGPSRMSFYTGRYVSSHGSTWNNVPLKVGEMTLGDHLRPLGVRTALCGKTHMTADAEGMRRLGLAPDSEIGVRVAECGFEPYERDDGLHPDGGRYARNRNYDDYMRAKGWNDDNPWDDVANSAEDDDGTLLSGWFMENADKPARADAEDSETPYIVRRAIDFMREAGDEPWCLHLSLIKPHWPYIVPAPYHDMYPPETHRPVVRTEAERENAHPVFAAFMEERVSRAFARDEVRTRVIGAYMGLIRQIDDEMGALLDFLDERGLSETTLIVFTSDHGDYLGDHWMGEKELFHDPSARVPLIVVDPSPDADATRGQTSDALVEAIDLVPTFLDHFGGPEVSHILEGHSLLPVLHGRMRKVRDVAVSEYDYSMRDVRRRLGVPVRDAKLTMVFDGRWKYVFAEGFRPMLHDLETDPDELVDLATSPDHSQELARMEGLFFEWTRRTSQRTTISDEKIAARDPRVAEAAAGILIGYWSPSELEDTVPDDATDPRAGNPDTPQS</sequence>
<dbReference type="OrthoDB" id="9795675at2"/>
<evidence type="ECO:0000313" key="6">
    <source>
        <dbReference type="Proteomes" id="UP000048908"/>
    </source>
</evidence>
<dbReference type="Proteomes" id="UP000048908">
    <property type="component" value="Unassembled WGS sequence"/>
</dbReference>
<evidence type="ECO:0000256" key="1">
    <source>
        <dbReference type="ARBA" id="ARBA00022723"/>
    </source>
</evidence>
<dbReference type="PANTHER" id="PTHR45953:SF1">
    <property type="entry name" value="IDURONATE 2-SULFATASE"/>
    <property type="match status" value="1"/>
</dbReference>
<keyword evidence="6" id="KW-1185">Reference proteome</keyword>
<dbReference type="EMBL" id="CXPG01000012">
    <property type="protein sequence ID" value="CTQ31865.1"/>
    <property type="molecule type" value="Genomic_DNA"/>
</dbReference>
<keyword evidence="1" id="KW-0479">Metal-binding</keyword>
<proteinExistence type="predicted"/>
<feature type="domain" description="Sulfatase N-terminal" evidence="4">
    <location>
        <begin position="3"/>
        <end position="385"/>
    </location>
</feature>
<protein>
    <submittedName>
        <fullName evidence="5">Arylsulfatase</fullName>
        <ecNumber evidence="5">3.1.6.1</ecNumber>
    </submittedName>
</protein>
<dbReference type="PANTHER" id="PTHR45953">
    <property type="entry name" value="IDURONATE 2-SULFATASE"/>
    <property type="match status" value="1"/>
</dbReference>
<feature type="region of interest" description="Disordered" evidence="3">
    <location>
        <begin position="527"/>
        <end position="550"/>
    </location>
</feature>
<dbReference type="GO" id="GO:0005737">
    <property type="term" value="C:cytoplasm"/>
    <property type="evidence" value="ECO:0007669"/>
    <property type="project" value="TreeGrafter"/>
</dbReference>
<evidence type="ECO:0000256" key="3">
    <source>
        <dbReference type="SAM" id="MobiDB-lite"/>
    </source>
</evidence>
<dbReference type="AlphaFoldDB" id="A0A0M6XP20"/>
<dbReference type="GO" id="GO:0004065">
    <property type="term" value="F:arylsulfatase activity"/>
    <property type="evidence" value="ECO:0007669"/>
    <property type="project" value="UniProtKB-EC"/>
</dbReference>
<dbReference type="FunFam" id="3.40.720.10:FF:000062">
    <property type="entry name" value="Probable sulfatase"/>
    <property type="match status" value="1"/>
</dbReference>
<evidence type="ECO:0000256" key="2">
    <source>
        <dbReference type="ARBA" id="ARBA00022801"/>
    </source>
</evidence>
<dbReference type="RefSeq" id="WP_055681343.1">
    <property type="nucleotide sequence ID" value="NZ_CXPG01000012.1"/>
</dbReference>
<accession>A0A0M6XP20</accession>
<evidence type="ECO:0000259" key="4">
    <source>
        <dbReference type="Pfam" id="PF00884"/>
    </source>
</evidence>
<organism evidence="5 6">
    <name type="scientific">Jannaschia rubra</name>
    <dbReference type="NCBI Taxonomy" id="282197"/>
    <lineage>
        <taxon>Bacteria</taxon>
        <taxon>Pseudomonadati</taxon>
        <taxon>Pseudomonadota</taxon>
        <taxon>Alphaproteobacteria</taxon>
        <taxon>Rhodobacterales</taxon>
        <taxon>Roseobacteraceae</taxon>
        <taxon>Jannaschia</taxon>
    </lineage>
</organism>
<dbReference type="GO" id="GO:0046872">
    <property type="term" value="F:metal ion binding"/>
    <property type="evidence" value="ECO:0007669"/>
    <property type="project" value="UniProtKB-KW"/>
</dbReference>
<gene>
    <name evidence="5" type="ORF">JAN5088_00624</name>
</gene>
<dbReference type="Pfam" id="PF00884">
    <property type="entry name" value="Sulfatase"/>
    <property type="match status" value="1"/>
</dbReference>
<name>A0A0M6XP20_9RHOB</name>
<dbReference type="EC" id="3.1.6.1" evidence="5"/>
<evidence type="ECO:0000313" key="5">
    <source>
        <dbReference type="EMBL" id="CTQ31865.1"/>
    </source>
</evidence>
<dbReference type="InterPro" id="IPR017850">
    <property type="entry name" value="Alkaline_phosphatase_core_sf"/>
</dbReference>
<dbReference type="InterPro" id="IPR000917">
    <property type="entry name" value="Sulfatase_N"/>
</dbReference>
<dbReference type="STRING" id="282197.SAMN04488517_1154"/>